<dbReference type="InterPro" id="IPR002645">
    <property type="entry name" value="STAS_dom"/>
</dbReference>
<dbReference type="PROSITE" id="PS50801">
    <property type="entry name" value="STAS"/>
    <property type="match status" value="1"/>
</dbReference>
<sequence>MATAEISLTVVGGGPDTVAVAVSGELDIHTAGRVESELAGLADGAERELLLDLAGVTFCDSSGAESLLRVHERCVASGRRLSLRRVQRLPGRVIRALGVDLAVPCSFA</sequence>
<dbReference type="InterPro" id="IPR058548">
    <property type="entry name" value="MlaB-like_STAS"/>
</dbReference>
<dbReference type="GO" id="GO:0043856">
    <property type="term" value="F:anti-sigma factor antagonist activity"/>
    <property type="evidence" value="ECO:0007669"/>
    <property type="project" value="TreeGrafter"/>
</dbReference>
<name>A0A344U194_9ACTN</name>
<gene>
    <name evidence="2" type="ORF">C0216_15420</name>
</gene>
<dbReference type="Proteomes" id="UP000252004">
    <property type="component" value="Chromosome"/>
</dbReference>
<evidence type="ECO:0000313" key="2">
    <source>
        <dbReference type="EMBL" id="AXE24665.1"/>
    </source>
</evidence>
<evidence type="ECO:0000313" key="3">
    <source>
        <dbReference type="Proteomes" id="UP000252004"/>
    </source>
</evidence>
<dbReference type="InterPro" id="IPR036513">
    <property type="entry name" value="STAS_dom_sf"/>
</dbReference>
<keyword evidence="3" id="KW-1185">Reference proteome</keyword>
<accession>A0A344U194</accession>
<dbReference type="SUPFAM" id="SSF52091">
    <property type="entry name" value="SpoIIaa-like"/>
    <property type="match status" value="1"/>
</dbReference>
<dbReference type="Pfam" id="PF13466">
    <property type="entry name" value="STAS_2"/>
    <property type="match status" value="1"/>
</dbReference>
<dbReference type="PANTHER" id="PTHR33495:SF2">
    <property type="entry name" value="ANTI-SIGMA FACTOR ANTAGONIST TM_1081-RELATED"/>
    <property type="match status" value="1"/>
</dbReference>
<feature type="domain" description="STAS" evidence="1">
    <location>
        <begin position="15"/>
        <end position="108"/>
    </location>
</feature>
<evidence type="ECO:0000259" key="1">
    <source>
        <dbReference type="PROSITE" id="PS50801"/>
    </source>
</evidence>
<dbReference type="CDD" id="cd07043">
    <property type="entry name" value="STAS_anti-anti-sigma_factors"/>
    <property type="match status" value="1"/>
</dbReference>
<proteinExistence type="predicted"/>
<dbReference type="OrthoDB" id="5471473at2"/>
<protein>
    <submittedName>
        <fullName evidence="2">Anti-anti-sigma factor</fullName>
    </submittedName>
</protein>
<dbReference type="PANTHER" id="PTHR33495">
    <property type="entry name" value="ANTI-SIGMA FACTOR ANTAGONIST TM_1081-RELATED-RELATED"/>
    <property type="match status" value="1"/>
</dbReference>
<organism evidence="2 3">
    <name type="scientific">Streptomyces globosus</name>
    <dbReference type="NCBI Taxonomy" id="68209"/>
    <lineage>
        <taxon>Bacteria</taxon>
        <taxon>Bacillati</taxon>
        <taxon>Actinomycetota</taxon>
        <taxon>Actinomycetes</taxon>
        <taxon>Kitasatosporales</taxon>
        <taxon>Streptomycetaceae</taxon>
        <taxon>Streptomyces</taxon>
    </lineage>
</organism>
<dbReference type="KEGG" id="sgz:C0216_15420"/>
<dbReference type="EMBL" id="CP030862">
    <property type="protein sequence ID" value="AXE24665.1"/>
    <property type="molecule type" value="Genomic_DNA"/>
</dbReference>
<dbReference type="AlphaFoldDB" id="A0A344U194"/>
<dbReference type="RefSeq" id="WP_114055853.1">
    <property type="nucleotide sequence ID" value="NZ_CP030862.1"/>
</dbReference>
<dbReference type="Gene3D" id="3.30.750.24">
    <property type="entry name" value="STAS domain"/>
    <property type="match status" value="1"/>
</dbReference>
<reference evidence="2 3" key="1">
    <citation type="submission" date="2018-01" db="EMBL/GenBank/DDBJ databases">
        <title>Draft genome Sequence of streptomyces globosus LZH-48.</title>
        <authorList>
            <person name="Ran K."/>
            <person name="Li Z."/>
            <person name="Wei S."/>
            <person name="Dong R."/>
        </authorList>
    </citation>
    <scope>NUCLEOTIDE SEQUENCE [LARGE SCALE GENOMIC DNA]</scope>
    <source>
        <strain evidence="2 3">LZH-48</strain>
    </source>
</reference>